<accession>A0A3P6QF87</accession>
<reference evidence="1 2" key="1">
    <citation type="submission" date="2018-11" db="EMBL/GenBank/DDBJ databases">
        <authorList>
            <consortium name="Pathogen Informatics"/>
        </authorList>
    </citation>
    <scope>NUCLEOTIDE SEQUENCE [LARGE SCALE GENOMIC DNA]</scope>
</reference>
<dbReference type="Proteomes" id="UP000271889">
    <property type="component" value="Unassembled WGS sequence"/>
</dbReference>
<proteinExistence type="predicted"/>
<gene>
    <name evidence="1" type="ORF">CGOC_LOCUS988</name>
</gene>
<evidence type="ECO:0000313" key="2">
    <source>
        <dbReference type="Proteomes" id="UP000271889"/>
    </source>
</evidence>
<organism evidence="1 2">
    <name type="scientific">Cylicostephanus goldi</name>
    <name type="common">Nematode worm</name>
    <dbReference type="NCBI Taxonomy" id="71465"/>
    <lineage>
        <taxon>Eukaryota</taxon>
        <taxon>Metazoa</taxon>
        <taxon>Ecdysozoa</taxon>
        <taxon>Nematoda</taxon>
        <taxon>Chromadorea</taxon>
        <taxon>Rhabditida</taxon>
        <taxon>Rhabditina</taxon>
        <taxon>Rhabditomorpha</taxon>
        <taxon>Strongyloidea</taxon>
        <taxon>Strongylidae</taxon>
        <taxon>Cylicostephanus</taxon>
    </lineage>
</organism>
<protein>
    <submittedName>
        <fullName evidence="1">Uncharacterized protein</fullName>
    </submittedName>
</protein>
<sequence length="58" mass="6838">MYEKHPAKLIYLTENGYASDQASNHREFLEMYRKLQPNPFDYGHIVKGRAGFDSRAQF</sequence>
<name>A0A3P6QF87_CYLGO</name>
<dbReference type="AlphaFoldDB" id="A0A3P6QF87"/>
<dbReference type="EMBL" id="UYRV01001635">
    <property type="protein sequence ID" value="VDK47299.1"/>
    <property type="molecule type" value="Genomic_DNA"/>
</dbReference>
<dbReference type="OrthoDB" id="6136301at2759"/>
<keyword evidence="2" id="KW-1185">Reference proteome</keyword>
<evidence type="ECO:0000313" key="1">
    <source>
        <dbReference type="EMBL" id="VDK47299.1"/>
    </source>
</evidence>